<sequence>MIGSSRPAPSAGDILRAHRGEGPGFNALRLYLSILILAAHSGWIAGADVSQDWTGLKGILLLSLVPAFFALSGFLVTGSAVRVAAVTPFLGLRILRIAPALLVEVSLSAIVLGPLFTTYPLIDYVRDIRFIEYFGNIVGRIRFELPGVFETNPLPNTVNQNLWTLKPEFYCYILMALMIGVGVLRHRLLLPFGLLGLACAGTAAAYRFGFGAQPGNYHWSVAVLHFLAGCVFYQWRDALKMHWLLFLGALAAAMLLMAGDRELGFLVAPFLTYCVIYIGLLPLQLPTSINRLDISYGIYLYGFPIQQALIAKFAILHGSGALLFAASLPLTIIFALLSWLYVEKPFLRLKRRIVMPAAGPTAETIAPAAAR</sequence>
<reference evidence="4" key="1">
    <citation type="journal article" date="2019" name="Int. J. Syst. Evol. Microbiol.">
        <title>The Global Catalogue of Microorganisms (GCM) 10K type strain sequencing project: providing services to taxonomists for standard genome sequencing and annotation.</title>
        <authorList>
            <consortium name="The Broad Institute Genomics Platform"/>
            <consortium name="The Broad Institute Genome Sequencing Center for Infectious Disease"/>
            <person name="Wu L."/>
            <person name="Ma J."/>
        </authorList>
    </citation>
    <scope>NUCLEOTIDE SEQUENCE [LARGE SCALE GENOMIC DNA]</scope>
    <source>
        <strain evidence="4">CCUG 43117</strain>
    </source>
</reference>
<dbReference type="GO" id="GO:0016746">
    <property type="term" value="F:acyltransferase activity"/>
    <property type="evidence" value="ECO:0007669"/>
    <property type="project" value="UniProtKB-KW"/>
</dbReference>
<accession>A0ABW0P043</accession>
<evidence type="ECO:0000313" key="4">
    <source>
        <dbReference type="Proteomes" id="UP001596060"/>
    </source>
</evidence>
<keyword evidence="1" id="KW-0472">Membrane</keyword>
<feature type="transmembrane region" description="Helical" evidence="1">
    <location>
        <begin position="97"/>
        <end position="116"/>
    </location>
</feature>
<feature type="transmembrane region" description="Helical" evidence="1">
    <location>
        <begin position="28"/>
        <end position="47"/>
    </location>
</feature>
<dbReference type="InterPro" id="IPR050879">
    <property type="entry name" value="Acyltransferase_3"/>
</dbReference>
<evidence type="ECO:0000256" key="1">
    <source>
        <dbReference type="SAM" id="Phobius"/>
    </source>
</evidence>
<dbReference type="InterPro" id="IPR002656">
    <property type="entry name" value="Acyl_transf_3_dom"/>
</dbReference>
<name>A0ABW0P043_9HYPH</name>
<keyword evidence="3" id="KW-0808">Transferase</keyword>
<feature type="transmembrane region" description="Helical" evidence="1">
    <location>
        <begin position="265"/>
        <end position="285"/>
    </location>
</feature>
<evidence type="ECO:0000313" key="3">
    <source>
        <dbReference type="EMBL" id="MFC5505755.1"/>
    </source>
</evidence>
<feature type="transmembrane region" description="Helical" evidence="1">
    <location>
        <begin position="216"/>
        <end position="235"/>
    </location>
</feature>
<feature type="transmembrane region" description="Helical" evidence="1">
    <location>
        <begin position="59"/>
        <end position="85"/>
    </location>
</feature>
<dbReference type="RefSeq" id="WP_066721566.1">
    <property type="nucleotide sequence ID" value="NZ_JBHSLU010000022.1"/>
</dbReference>
<comment type="caution">
    <text evidence="3">The sequence shown here is derived from an EMBL/GenBank/DDBJ whole genome shotgun (WGS) entry which is preliminary data.</text>
</comment>
<evidence type="ECO:0000259" key="2">
    <source>
        <dbReference type="Pfam" id="PF01757"/>
    </source>
</evidence>
<feature type="transmembrane region" description="Helical" evidence="1">
    <location>
        <begin position="192"/>
        <end position="210"/>
    </location>
</feature>
<dbReference type="Proteomes" id="UP001596060">
    <property type="component" value="Unassembled WGS sequence"/>
</dbReference>
<dbReference type="EMBL" id="JBHSLU010000022">
    <property type="protein sequence ID" value="MFC5505755.1"/>
    <property type="molecule type" value="Genomic_DNA"/>
</dbReference>
<gene>
    <name evidence="3" type="ORF">ACFPN9_10835</name>
</gene>
<proteinExistence type="predicted"/>
<feature type="transmembrane region" description="Helical" evidence="1">
    <location>
        <begin position="242"/>
        <end position="259"/>
    </location>
</feature>
<protein>
    <submittedName>
        <fullName evidence="3">Acyltransferase family protein</fullName>
        <ecNumber evidence="3">2.3.-.-</ecNumber>
    </submittedName>
</protein>
<feature type="domain" description="Acyltransferase 3" evidence="2">
    <location>
        <begin position="24"/>
        <end position="338"/>
    </location>
</feature>
<feature type="transmembrane region" description="Helical" evidence="1">
    <location>
        <begin position="169"/>
        <end position="185"/>
    </location>
</feature>
<keyword evidence="3" id="KW-0012">Acyltransferase</keyword>
<keyword evidence="1" id="KW-1133">Transmembrane helix</keyword>
<dbReference type="Pfam" id="PF01757">
    <property type="entry name" value="Acyl_transf_3"/>
    <property type="match status" value="1"/>
</dbReference>
<keyword evidence="4" id="KW-1185">Reference proteome</keyword>
<dbReference type="PANTHER" id="PTHR23028">
    <property type="entry name" value="ACETYLTRANSFERASE"/>
    <property type="match status" value="1"/>
</dbReference>
<feature type="transmembrane region" description="Helical" evidence="1">
    <location>
        <begin position="321"/>
        <end position="342"/>
    </location>
</feature>
<organism evidence="3 4">
    <name type="scientific">Bosea massiliensis</name>
    <dbReference type="NCBI Taxonomy" id="151419"/>
    <lineage>
        <taxon>Bacteria</taxon>
        <taxon>Pseudomonadati</taxon>
        <taxon>Pseudomonadota</taxon>
        <taxon>Alphaproteobacteria</taxon>
        <taxon>Hyphomicrobiales</taxon>
        <taxon>Boseaceae</taxon>
        <taxon>Bosea</taxon>
    </lineage>
</organism>
<feature type="transmembrane region" description="Helical" evidence="1">
    <location>
        <begin position="297"/>
        <end position="315"/>
    </location>
</feature>
<dbReference type="EC" id="2.3.-.-" evidence="3"/>
<keyword evidence="1" id="KW-0812">Transmembrane</keyword>